<dbReference type="SUPFAM" id="SSF81383">
    <property type="entry name" value="F-box domain"/>
    <property type="match status" value="1"/>
</dbReference>
<dbReference type="KEGG" id="crb:17891546"/>
<dbReference type="Gene3D" id="1.20.1280.50">
    <property type="match status" value="1"/>
</dbReference>
<dbReference type="AlphaFoldDB" id="R0HSD5"/>
<dbReference type="SUPFAM" id="SSF50965">
    <property type="entry name" value="Galactose oxidase, central domain"/>
    <property type="match status" value="1"/>
</dbReference>
<dbReference type="PANTHER" id="PTHR31672">
    <property type="entry name" value="BNACNNG10540D PROTEIN"/>
    <property type="match status" value="1"/>
</dbReference>
<sequence>MYLPEELVMEILSRVQLPSLARLRWASKRWNTLIKDKILSQFIMVVGSKVNLVSFDLHGIHKNVAPSAKVTSQFSLKDSNSSEEVDICNVFHCDGLLLCTTKDNRLVVWNPCSRETRWIQARPGNSYKKTDMFSLGYDNKSSCYKIVWMYNTYCDTFQYIYKYHVYDFTTNSWRYVDWNTGWLIRPWLAQGQDLPRKIRRGMYVKGNTYWLAQGRDHPLLLSFDFSSEKLQCLSLPEDIGSCDVRALSVTRQEQQLCLLATYGKDNIVWMATKIESTRALSWKKLLIATAAPAPYLREFDTGVSFLADREKKVILLYNSTFNNNIHILGEDTYIEVKHHGAAEATQNFHTGFLLGYVPSLVQIQ</sequence>
<accession>R0HSD5</accession>
<evidence type="ECO:0000313" key="3">
    <source>
        <dbReference type="Proteomes" id="UP000029121"/>
    </source>
</evidence>
<organism evidence="2 3">
    <name type="scientific">Capsella rubella</name>
    <dbReference type="NCBI Taxonomy" id="81985"/>
    <lineage>
        <taxon>Eukaryota</taxon>
        <taxon>Viridiplantae</taxon>
        <taxon>Streptophyta</taxon>
        <taxon>Embryophyta</taxon>
        <taxon>Tracheophyta</taxon>
        <taxon>Spermatophyta</taxon>
        <taxon>Magnoliopsida</taxon>
        <taxon>eudicotyledons</taxon>
        <taxon>Gunneridae</taxon>
        <taxon>Pentapetalae</taxon>
        <taxon>rosids</taxon>
        <taxon>malvids</taxon>
        <taxon>Brassicales</taxon>
        <taxon>Brassicaceae</taxon>
        <taxon>Camelineae</taxon>
        <taxon>Capsella</taxon>
    </lineage>
</organism>
<protein>
    <recommendedName>
        <fullName evidence="1">F-box domain-containing protein</fullName>
    </recommendedName>
</protein>
<dbReference type="EMBL" id="KB870807">
    <property type="protein sequence ID" value="EOA32724.1"/>
    <property type="molecule type" value="Genomic_DNA"/>
</dbReference>
<evidence type="ECO:0000313" key="2">
    <source>
        <dbReference type="EMBL" id="EOA32724.1"/>
    </source>
</evidence>
<dbReference type="InterPro" id="IPR001810">
    <property type="entry name" value="F-box_dom"/>
</dbReference>
<dbReference type="InterPro" id="IPR050796">
    <property type="entry name" value="SCF_F-box_component"/>
</dbReference>
<dbReference type="InterPro" id="IPR006527">
    <property type="entry name" value="F-box-assoc_dom_typ1"/>
</dbReference>
<evidence type="ECO:0000259" key="1">
    <source>
        <dbReference type="PROSITE" id="PS50181"/>
    </source>
</evidence>
<dbReference type="InterPro" id="IPR011043">
    <property type="entry name" value="Gal_Oxase/kelch_b-propeller"/>
</dbReference>
<feature type="domain" description="F-box" evidence="1">
    <location>
        <begin position="1"/>
        <end position="46"/>
    </location>
</feature>
<dbReference type="NCBIfam" id="TIGR01640">
    <property type="entry name" value="F_box_assoc_1"/>
    <property type="match status" value="1"/>
</dbReference>
<dbReference type="PANTHER" id="PTHR31672:SF13">
    <property type="entry name" value="F-BOX PROTEIN CPR30-LIKE"/>
    <property type="match status" value="1"/>
</dbReference>
<name>R0HSD5_9BRAS</name>
<dbReference type="OrthoDB" id="1108440at2759"/>
<dbReference type="InterPro" id="IPR036047">
    <property type="entry name" value="F-box-like_dom_sf"/>
</dbReference>
<proteinExistence type="predicted"/>
<dbReference type="Proteomes" id="UP000029121">
    <property type="component" value="Unassembled WGS sequence"/>
</dbReference>
<dbReference type="PROSITE" id="PS50181">
    <property type="entry name" value="FBOX"/>
    <property type="match status" value="1"/>
</dbReference>
<keyword evidence="3" id="KW-1185">Reference proteome</keyword>
<dbReference type="SMART" id="SM00256">
    <property type="entry name" value="FBOX"/>
    <property type="match status" value="1"/>
</dbReference>
<dbReference type="InterPro" id="IPR017451">
    <property type="entry name" value="F-box-assoc_interact_dom"/>
</dbReference>
<dbReference type="Pfam" id="PF12937">
    <property type="entry name" value="F-box-like"/>
    <property type="match status" value="1"/>
</dbReference>
<dbReference type="Pfam" id="PF07734">
    <property type="entry name" value="FBA_1"/>
    <property type="match status" value="1"/>
</dbReference>
<reference evidence="3" key="1">
    <citation type="journal article" date="2013" name="Nat. Genet.">
        <title>The Capsella rubella genome and the genomic consequences of rapid mating system evolution.</title>
        <authorList>
            <person name="Slotte T."/>
            <person name="Hazzouri K.M."/>
            <person name="Agren J.A."/>
            <person name="Koenig D."/>
            <person name="Maumus F."/>
            <person name="Guo Y.L."/>
            <person name="Steige K."/>
            <person name="Platts A.E."/>
            <person name="Escobar J.S."/>
            <person name="Newman L.K."/>
            <person name="Wang W."/>
            <person name="Mandakova T."/>
            <person name="Vello E."/>
            <person name="Smith L.M."/>
            <person name="Henz S.R."/>
            <person name="Steffen J."/>
            <person name="Takuno S."/>
            <person name="Brandvain Y."/>
            <person name="Coop G."/>
            <person name="Andolfatto P."/>
            <person name="Hu T.T."/>
            <person name="Blanchette M."/>
            <person name="Clark R.M."/>
            <person name="Quesneville H."/>
            <person name="Nordborg M."/>
            <person name="Gaut B.S."/>
            <person name="Lysak M.A."/>
            <person name="Jenkins J."/>
            <person name="Grimwood J."/>
            <person name="Chapman J."/>
            <person name="Prochnik S."/>
            <person name="Shu S."/>
            <person name="Rokhsar D."/>
            <person name="Schmutz J."/>
            <person name="Weigel D."/>
            <person name="Wright S.I."/>
        </authorList>
    </citation>
    <scope>NUCLEOTIDE SEQUENCE [LARGE SCALE GENOMIC DNA]</scope>
    <source>
        <strain evidence="3">cv. Monte Gargano</strain>
    </source>
</reference>
<gene>
    <name evidence="2" type="ORF">CARUB_v10016028mg</name>
</gene>